<evidence type="ECO:0000256" key="1">
    <source>
        <dbReference type="SAM" id="Phobius"/>
    </source>
</evidence>
<gene>
    <name evidence="2" type="ORF">J4573_01655</name>
</gene>
<sequence>MSVVDPLNATVAFLLELAVYAAVGYWGFTKVARLPFRLAAAAGAVALMAVIWGLFGAPSATYPLHGPARAVLELAWFGVGAAAWLNARGRRAAFLFAGGWVVSTSLALIAMH</sequence>
<keyword evidence="3" id="KW-1185">Reference proteome</keyword>
<keyword evidence="1" id="KW-0812">Transmembrane</keyword>
<reference evidence="2" key="1">
    <citation type="submission" date="2021-03" db="EMBL/GenBank/DDBJ databases">
        <authorList>
            <person name="Kanchanasin P."/>
            <person name="Saeng-In P."/>
            <person name="Phongsopitanun W."/>
            <person name="Yuki M."/>
            <person name="Kudo T."/>
            <person name="Ohkuma M."/>
            <person name="Tanasupawat S."/>
        </authorList>
    </citation>
    <scope>NUCLEOTIDE SEQUENCE</scope>
    <source>
        <strain evidence="2">GKU 128</strain>
    </source>
</reference>
<keyword evidence="1" id="KW-0472">Membrane</keyword>
<evidence type="ECO:0000313" key="3">
    <source>
        <dbReference type="Proteomes" id="UP000669179"/>
    </source>
</evidence>
<evidence type="ECO:0000313" key="2">
    <source>
        <dbReference type="EMBL" id="MBO2445785.1"/>
    </source>
</evidence>
<protein>
    <submittedName>
        <fullName evidence="2">YrdB family protein</fullName>
    </submittedName>
</protein>
<dbReference type="AlphaFoldDB" id="A0A939P637"/>
<dbReference type="Proteomes" id="UP000669179">
    <property type="component" value="Unassembled WGS sequence"/>
</dbReference>
<dbReference type="Pfam" id="PF10823">
    <property type="entry name" value="DUF2568"/>
    <property type="match status" value="1"/>
</dbReference>
<proteinExistence type="predicted"/>
<organism evidence="2 3">
    <name type="scientific">Actinomadura barringtoniae</name>
    <dbReference type="NCBI Taxonomy" id="1427535"/>
    <lineage>
        <taxon>Bacteria</taxon>
        <taxon>Bacillati</taxon>
        <taxon>Actinomycetota</taxon>
        <taxon>Actinomycetes</taxon>
        <taxon>Streptosporangiales</taxon>
        <taxon>Thermomonosporaceae</taxon>
        <taxon>Actinomadura</taxon>
    </lineage>
</organism>
<keyword evidence="1" id="KW-1133">Transmembrane helix</keyword>
<comment type="caution">
    <text evidence="2">The sequence shown here is derived from an EMBL/GenBank/DDBJ whole genome shotgun (WGS) entry which is preliminary data.</text>
</comment>
<dbReference type="InterPro" id="IPR021214">
    <property type="entry name" value="DUF2568"/>
</dbReference>
<feature type="transmembrane region" description="Helical" evidence="1">
    <location>
        <begin position="6"/>
        <end position="26"/>
    </location>
</feature>
<dbReference type="RefSeq" id="WP_208253384.1">
    <property type="nucleotide sequence ID" value="NZ_JAGEOJ010000001.1"/>
</dbReference>
<dbReference type="EMBL" id="JAGEOJ010000001">
    <property type="protein sequence ID" value="MBO2445785.1"/>
    <property type="molecule type" value="Genomic_DNA"/>
</dbReference>
<name>A0A939P637_9ACTN</name>
<feature type="transmembrane region" description="Helical" evidence="1">
    <location>
        <begin position="67"/>
        <end position="85"/>
    </location>
</feature>
<feature type="transmembrane region" description="Helical" evidence="1">
    <location>
        <begin position="92"/>
        <end position="111"/>
    </location>
</feature>
<accession>A0A939P637</accession>
<feature type="transmembrane region" description="Helical" evidence="1">
    <location>
        <begin position="38"/>
        <end position="55"/>
    </location>
</feature>